<dbReference type="AlphaFoldDB" id="A0A5R8QB62"/>
<evidence type="ECO:0000256" key="2">
    <source>
        <dbReference type="ARBA" id="ARBA00022448"/>
    </source>
</evidence>
<dbReference type="GO" id="GO:0030976">
    <property type="term" value="F:thiamine pyrophosphate binding"/>
    <property type="evidence" value="ECO:0007669"/>
    <property type="project" value="InterPro"/>
</dbReference>
<keyword evidence="4" id="KW-0249">Electron transport</keyword>
<protein>
    <submittedName>
        <fullName evidence="11">Pyruvate synthase</fullName>
    </submittedName>
</protein>
<dbReference type="InterPro" id="IPR033412">
    <property type="entry name" value="PFOR_II"/>
</dbReference>
<evidence type="ECO:0000256" key="7">
    <source>
        <dbReference type="ARBA" id="ARBA00023014"/>
    </source>
</evidence>
<gene>
    <name evidence="11" type="ORF">FEZ08_06710</name>
</gene>
<evidence type="ECO:0000256" key="6">
    <source>
        <dbReference type="ARBA" id="ARBA00023004"/>
    </source>
</evidence>
<comment type="caution">
    <text evidence="11">The sequence shown here is derived from an EMBL/GenBank/DDBJ whole genome shotgun (WGS) entry which is preliminary data.</text>
</comment>
<evidence type="ECO:0000259" key="10">
    <source>
        <dbReference type="Pfam" id="PF17147"/>
    </source>
</evidence>
<evidence type="ECO:0000313" key="12">
    <source>
        <dbReference type="Proteomes" id="UP000306912"/>
    </source>
</evidence>
<dbReference type="InterPro" id="IPR029061">
    <property type="entry name" value="THDP-binding"/>
</dbReference>
<evidence type="ECO:0000313" key="11">
    <source>
        <dbReference type="EMBL" id="TLG73819.1"/>
    </source>
</evidence>
<proteinExistence type="inferred from homology"/>
<comment type="similarity">
    <text evidence="1">Belongs to the pyruvate:ferredoxin/flavodoxin oxidoreductase family.</text>
</comment>
<dbReference type="InterPro" id="IPR011766">
    <property type="entry name" value="TPP_enzyme_TPP-bd"/>
</dbReference>
<evidence type="ECO:0000259" key="8">
    <source>
        <dbReference type="Pfam" id="PF01855"/>
    </source>
</evidence>
<dbReference type="GO" id="GO:0016491">
    <property type="term" value="F:oxidoreductase activity"/>
    <property type="evidence" value="ECO:0007669"/>
    <property type="project" value="UniProtKB-KW"/>
</dbReference>
<evidence type="ECO:0000256" key="3">
    <source>
        <dbReference type="ARBA" id="ARBA00022485"/>
    </source>
</evidence>
<keyword evidence="11" id="KW-0670">Pyruvate</keyword>
<organism evidence="11 12">
    <name type="scientific">Culicoidibacter larvae</name>
    <dbReference type="NCBI Taxonomy" id="2579976"/>
    <lineage>
        <taxon>Bacteria</taxon>
        <taxon>Bacillati</taxon>
        <taxon>Bacillota</taxon>
        <taxon>Culicoidibacteria</taxon>
        <taxon>Culicoidibacterales</taxon>
        <taxon>Culicoidibacteraceae</taxon>
        <taxon>Culicoidibacter</taxon>
    </lineage>
</organism>
<dbReference type="Pfam" id="PF02775">
    <property type="entry name" value="TPP_enzyme_C"/>
    <property type="match status" value="1"/>
</dbReference>
<dbReference type="Gene3D" id="3.40.50.920">
    <property type="match status" value="1"/>
</dbReference>
<reference evidence="11 12" key="1">
    <citation type="submission" date="2019-05" db="EMBL/GenBank/DDBJ databases">
        <title>Culicoidintestinum kansasii gen. nov., sp. nov. from the gastrointestinal tract of the biting midge, Culicoides sonorensis.</title>
        <authorList>
            <person name="Neupane S."/>
            <person name="Ghosh A."/>
            <person name="Gunther S."/>
            <person name="Martin K."/>
            <person name="Zurek L."/>
        </authorList>
    </citation>
    <scope>NUCLEOTIDE SEQUENCE [LARGE SCALE GENOMIC DNA]</scope>
    <source>
        <strain evidence="11 12">CS-1</strain>
    </source>
</reference>
<dbReference type="SUPFAM" id="SSF52922">
    <property type="entry name" value="TK C-terminal domain-like"/>
    <property type="match status" value="1"/>
</dbReference>
<dbReference type="EMBL" id="VBWP01000005">
    <property type="protein sequence ID" value="TLG73819.1"/>
    <property type="molecule type" value="Genomic_DNA"/>
</dbReference>
<dbReference type="Pfam" id="PF01855">
    <property type="entry name" value="POR_N"/>
    <property type="match status" value="1"/>
</dbReference>
<dbReference type="CDD" id="cd07034">
    <property type="entry name" value="TPP_PYR_PFOR_IOR-alpha_like"/>
    <property type="match status" value="1"/>
</dbReference>
<dbReference type="Pfam" id="PF17147">
    <property type="entry name" value="PFOR_II"/>
    <property type="match status" value="1"/>
</dbReference>
<keyword evidence="6" id="KW-0408">Iron</keyword>
<dbReference type="InterPro" id="IPR009014">
    <property type="entry name" value="Transketo_C/PFOR_II"/>
</dbReference>
<feature type="domain" description="Thiamine pyrophosphate enzyme TPP-binding" evidence="9">
    <location>
        <begin position="488"/>
        <end position="655"/>
    </location>
</feature>
<keyword evidence="5" id="KW-0560">Oxidoreductase</keyword>
<keyword evidence="2" id="KW-0813">Transport</keyword>
<evidence type="ECO:0000256" key="5">
    <source>
        <dbReference type="ARBA" id="ARBA00023002"/>
    </source>
</evidence>
<evidence type="ECO:0000256" key="1">
    <source>
        <dbReference type="ARBA" id="ARBA00009032"/>
    </source>
</evidence>
<keyword evidence="3" id="KW-0479">Metal-binding</keyword>
<feature type="domain" description="Pyruvate flavodoxin/ferredoxin oxidoreductase pyrimidine binding" evidence="8">
    <location>
        <begin position="20"/>
        <end position="247"/>
    </location>
</feature>
<dbReference type="InterPro" id="IPR050722">
    <property type="entry name" value="Pyruvate:ferred/Flavod_OxRd"/>
</dbReference>
<dbReference type="RefSeq" id="WP_138190956.1">
    <property type="nucleotide sequence ID" value="NZ_VBWP01000005.1"/>
</dbReference>
<dbReference type="GO" id="GO:0006979">
    <property type="term" value="P:response to oxidative stress"/>
    <property type="evidence" value="ECO:0007669"/>
    <property type="project" value="TreeGrafter"/>
</dbReference>
<dbReference type="FunFam" id="3.40.50.970:FF:000012">
    <property type="entry name" value="Pyruvate:ferredoxin (Flavodoxin) oxidoreductase"/>
    <property type="match status" value="1"/>
</dbReference>
<dbReference type="PANTHER" id="PTHR32154">
    <property type="entry name" value="PYRUVATE-FLAVODOXIN OXIDOREDUCTASE-RELATED"/>
    <property type="match status" value="1"/>
</dbReference>
<keyword evidence="7" id="KW-0411">Iron-sulfur</keyword>
<dbReference type="OrthoDB" id="9794954at2"/>
<dbReference type="GO" id="GO:0051539">
    <property type="term" value="F:4 iron, 4 sulfur cluster binding"/>
    <property type="evidence" value="ECO:0007669"/>
    <property type="project" value="UniProtKB-KW"/>
</dbReference>
<dbReference type="Gene3D" id="3.40.50.970">
    <property type="match status" value="3"/>
</dbReference>
<keyword evidence="12" id="KW-1185">Reference proteome</keyword>
<dbReference type="InterPro" id="IPR002880">
    <property type="entry name" value="Pyrv_Fd/Flavodoxin_OxRdtase_N"/>
</dbReference>
<accession>A0A5R8QB62</accession>
<dbReference type="InParanoid" id="A0A5R8QB62"/>
<evidence type="ECO:0000259" key="9">
    <source>
        <dbReference type="Pfam" id="PF02775"/>
    </source>
</evidence>
<feature type="domain" description="Pyruvate:ferredoxin oxidoreductase core" evidence="10">
    <location>
        <begin position="269"/>
        <end position="373"/>
    </location>
</feature>
<keyword evidence="3" id="KW-0004">4Fe-4S</keyword>
<name>A0A5R8QB62_9FIRM</name>
<dbReference type="PANTHER" id="PTHR32154:SF0">
    <property type="entry name" value="PYRUVATE-FLAVODOXIN OXIDOREDUCTASE-RELATED"/>
    <property type="match status" value="1"/>
</dbReference>
<sequence>MAKKQVDGFKSGNEMAAIAAADINYHVMGYYPISPSTEVAQYLDMMGANGKHNVKLIAADGEHGAAGICYGAATTGARVFNATSANGLMYMLEQLPVQSGTRYPMVLNLINRAVSGPLNIHCDHSDLYFALNSGWIIVTAANPQAVYDLNIMALKIAEHRDVRLPAIVSYDGYITSHQKHNIKTFADEQDVRDFVGDVDYDAYAYIGQMKKGPVTVGAHMKGDDFINNHYQMSLANDRALEVFEEVAKEYEKLSGRSYPLVEVYGDEDADVALFILNSSGDIAKDAVDELKAEGKKVKVIRPNIVRPFPAEAILDALEGVKVVVAMDRADSAGAKGGNISHDLKAVLHDYGRSDLTVINRIYGLGGKEFFIEDAKALFELGFDTIAGSSTALFDYYGVNKGNEEQTRAMIHRQLEPMDPDRYKTGKISAEWDEETQKVKVKVPPLRNLTAKPKRLASGHGACPGCGIFPGLELFFKGIEGDIIMVNQTGCAYVITAGYPYSAHQQHYIHNLFQSGAATLSGVAEAIFQLKDRGEVEFDDDATFVMVTGDGGMDIGMGSAIGAALRGHKLIMVEYDNQGYMNTGAQMSYSTPLGNRTSTTNIGSVRVGKQYHHKDTAQIMAACNMPYVFTGAESSPQDLVKKGAKAHWYAKHVGPVYGKILIACPLNWKSADHDGTNVIKAAVDSGFFPLYEVENGVTTITYDPKGEKRIPIEEWLGYMGKTKHLLKPENHELLESLRSEVDRRFRKLQAKHEHPDL</sequence>
<dbReference type="SUPFAM" id="SSF52518">
    <property type="entry name" value="Thiamin diphosphate-binding fold (THDP-binding)"/>
    <property type="match status" value="2"/>
</dbReference>
<dbReference type="Proteomes" id="UP000306912">
    <property type="component" value="Unassembled WGS sequence"/>
</dbReference>
<evidence type="ECO:0000256" key="4">
    <source>
        <dbReference type="ARBA" id="ARBA00022982"/>
    </source>
</evidence>